<protein>
    <recommendedName>
        <fullName evidence="2">HD domain-containing protein</fullName>
    </recommendedName>
</protein>
<proteinExistence type="predicted"/>
<accession>A0ABS4Z743</accession>
<dbReference type="InterPro" id="IPR006674">
    <property type="entry name" value="HD_domain"/>
</dbReference>
<evidence type="ECO:0000256" key="1">
    <source>
        <dbReference type="SAM" id="MobiDB-lite"/>
    </source>
</evidence>
<reference evidence="3 4" key="1">
    <citation type="submission" date="2021-03" db="EMBL/GenBank/DDBJ databases">
        <title>Sequencing the genomes of 1000 actinobacteria strains.</title>
        <authorList>
            <person name="Klenk H.-P."/>
        </authorList>
    </citation>
    <scope>NUCLEOTIDE SEQUENCE [LARGE SCALE GENOMIC DNA]</scope>
    <source>
        <strain evidence="3 4">DSM 12936</strain>
    </source>
</reference>
<dbReference type="Gene3D" id="1.10.3210.10">
    <property type="entry name" value="Hypothetical protein af1432"/>
    <property type="match status" value="1"/>
</dbReference>
<feature type="domain" description="HD" evidence="2">
    <location>
        <begin position="31"/>
        <end position="118"/>
    </location>
</feature>
<evidence type="ECO:0000259" key="2">
    <source>
        <dbReference type="Pfam" id="PF01966"/>
    </source>
</evidence>
<keyword evidence="4" id="KW-1185">Reference proteome</keyword>
<gene>
    <name evidence="3" type="ORF">JOF54_001731</name>
</gene>
<sequence length="213" mass="22677">MERIAGVRVPDGPVAAAATARVRGTADEVLFHHSRRVFVLGTLRGRRRGLVADPELLYVAAMFHALGLAPGLRSRSRRFELDGAELARQFLLEAGRSHADARAVWLAVALHTTPEVPAGLEPEVALVAAGVDADLRGDGLAEVEPEAVRALLAAHPRHRFPQRFAALLADGVRDRPAGTTSTLADDVLGALDPTRPRPDPLAALSCDPWPASP</sequence>
<dbReference type="EMBL" id="JAGIOB010000001">
    <property type="protein sequence ID" value="MBP2416809.1"/>
    <property type="molecule type" value="Genomic_DNA"/>
</dbReference>
<organism evidence="3 4">
    <name type="scientific">Microlunatus capsulatus</name>
    <dbReference type="NCBI Taxonomy" id="99117"/>
    <lineage>
        <taxon>Bacteria</taxon>
        <taxon>Bacillati</taxon>
        <taxon>Actinomycetota</taxon>
        <taxon>Actinomycetes</taxon>
        <taxon>Propionibacteriales</taxon>
        <taxon>Propionibacteriaceae</taxon>
        <taxon>Microlunatus</taxon>
    </lineage>
</organism>
<dbReference type="RefSeq" id="WP_210054798.1">
    <property type="nucleotide sequence ID" value="NZ_BAAAMH010000013.1"/>
</dbReference>
<dbReference type="Proteomes" id="UP000758168">
    <property type="component" value="Unassembled WGS sequence"/>
</dbReference>
<evidence type="ECO:0000313" key="4">
    <source>
        <dbReference type="Proteomes" id="UP000758168"/>
    </source>
</evidence>
<comment type="caution">
    <text evidence="3">The sequence shown here is derived from an EMBL/GenBank/DDBJ whole genome shotgun (WGS) entry which is preliminary data.</text>
</comment>
<evidence type="ECO:0000313" key="3">
    <source>
        <dbReference type="EMBL" id="MBP2416809.1"/>
    </source>
</evidence>
<feature type="region of interest" description="Disordered" evidence="1">
    <location>
        <begin position="183"/>
        <end position="213"/>
    </location>
</feature>
<dbReference type="PANTHER" id="PTHR35569:SF1">
    <property type="entry name" value="CYANAMIDE HYDRATASE DDI2-RELATED"/>
    <property type="match status" value="1"/>
</dbReference>
<dbReference type="SUPFAM" id="SSF109604">
    <property type="entry name" value="HD-domain/PDEase-like"/>
    <property type="match status" value="1"/>
</dbReference>
<dbReference type="Pfam" id="PF01966">
    <property type="entry name" value="HD"/>
    <property type="match status" value="1"/>
</dbReference>
<name>A0ABS4Z743_9ACTN</name>
<dbReference type="PANTHER" id="PTHR35569">
    <property type="entry name" value="CYANAMIDE HYDRATASE DDI2-RELATED"/>
    <property type="match status" value="1"/>
</dbReference>